<proteinExistence type="predicted"/>
<dbReference type="Proteomes" id="UP000280881">
    <property type="component" value="Unassembled WGS sequence"/>
</dbReference>
<keyword evidence="1 3" id="KW-0547">Nucleotide-binding</keyword>
<dbReference type="EMBL" id="RBIE01000003">
    <property type="protein sequence ID" value="RKQ60600.1"/>
    <property type="molecule type" value="Genomic_DNA"/>
</dbReference>
<dbReference type="OrthoDB" id="10746at2"/>
<comment type="caution">
    <text evidence="5">The sequence shown here is derived from an EMBL/GenBank/DDBJ whole genome shotgun (WGS) entry which is preliminary data.</text>
</comment>
<evidence type="ECO:0000313" key="5">
    <source>
        <dbReference type="EMBL" id="RKQ60600.1"/>
    </source>
</evidence>
<dbReference type="InterPro" id="IPR027417">
    <property type="entry name" value="P-loop_NTPase"/>
</dbReference>
<evidence type="ECO:0000256" key="1">
    <source>
        <dbReference type="ARBA" id="ARBA00022741"/>
    </source>
</evidence>
<sequence>MAKRFVVESSGEKFPFSRGVLVRSLTKVGLSVEDAYRVADLVAQKFKGTITTEELIELVYKVLKSQFGKKVANRYKRLVKEREVLVCEECGKSFSPFSRGILASSIRSAGVDIKEAYEIAKEVYDYLVKRGLFRIKRSELRELTAKLLKKKLGEEFAQRYLLWRKAKRFDKPIIILIGGATGVGKSRLSAELAGILEINRIASTDSIREVMRKMVSEELSPSLHVSSYRAGDEIPYLKELPKEERVIYGFLDQSEKVLTGIEAVINRAIKENVSLVVEGIHLIPGIANKFKNKAYVVHILLTTLDEEMHKSRFKSRERSSQRTSKKYLKNFKAIRRIQDFLYQKAKETNTPVIENIDFDQTRDKALEVITDRLVELTGVKA</sequence>
<reference evidence="5 6" key="1">
    <citation type="submission" date="2018-10" db="EMBL/GenBank/DDBJ databases">
        <title>Genomic Encyclopedia of Type Strains, Phase IV (KMG-IV): sequencing the most valuable type-strain genomes for metagenomic binning, comparative biology and taxonomic classification.</title>
        <authorList>
            <person name="Goeker M."/>
        </authorList>
    </citation>
    <scope>NUCLEOTIDE SEQUENCE [LARGE SCALE GENOMIC DNA]</scope>
    <source>
        <strain evidence="5 6">DSM 15521</strain>
    </source>
</reference>
<keyword evidence="5" id="KW-0418">Kinase</keyword>
<evidence type="ECO:0000313" key="6">
    <source>
        <dbReference type="Proteomes" id="UP000280881"/>
    </source>
</evidence>
<protein>
    <submittedName>
        <fullName evidence="5">2-phosphoglycerate kinase</fullName>
    </submittedName>
</protein>
<evidence type="ECO:0000259" key="4">
    <source>
        <dbReference type="PROSITE" id="PS51161"/>
    </source>
</evidence>
<accession>A0A420W624</accession>
<dbReference type="SUPFAM" id="SSF52540">
    <property type="entry name" value="P-loop containing nucleoside triphosphate hydrolases"/>
    <property type="match status" value="1"/>
</dbReference>
<dbReference type="PROSITE" id="PS51161">
    <property type="entry name" value="ATP_CONE"/>
    <property type="match status" value="1"/>
</dbReference>
<dbReference type="AlphaFoldDB" id="A0A420W624"/>
<keyword evidence="5" id="KW-0808">Transferase</keyword>
<dbReference type="Gene3D" id="3.40.50.300">
    <property type="entry name" value="P-loop containing nucleotide triphosphate hydrolases"/>
    <property type="match status" value="1"/>
</dbReference>
<keyword evidence="6" id="KW-1185">Reference proteome</keyword>
<dbReference type="PANTHER" id="PTHR33477:SF3">
    <property type="entry name" value="P-LOOP NTPASE DOMAIN-CONTAINING PROTEIN LPA1 HOMOLOG 1"/>
    <property type="match status" value="1"/>
</dbReference>
<dbReference type="GO" id="GO:0016301">
    <property type="term" value="F:kinase activity"/>
    <property type="evidence" value="ECO:0007669"/>
    <property type="project" value="UniProtKB-KW"/>
</dbReference>
<dbReference type="InterPro" id="IPR005144">
    <property type="entry name" value="ATP-cone_dom"/>
</dbReference>
<name>A0A420W624_9BACT</name>
<gene>
    <name evidence="5" type="ORF">C7457_1422</name>
</gene>
<keyword evidence="2 3" id="KW-0067">ATP-binding</keyword>
<evidence type="ECO:0000256" key="2">
    <source>
        <dbReference type="ARBA" id="ARBA00022840"/>
    </source>
</evidence>
<dbReference type="PANTHER" id="PTHR33477">
    <property type="entry name" value="P-LOOP NTPASE DOMAIN-CONTAINING PROTEIN LPA1 HOMOLOG 1"/>
    <property type="match status" value="1"/>
</dbReference>
<dbReference type="RefSeq" id="WP_121171488.1">
    <property type="nucleotide sequence ID" value="NZ_RBIE01000003.1"/>
</dbReference>
<feature type="domain" description="ATP-cone" evidence="4">
    <location>
        <begin position="4"/>
        <end position="86"/>
    </location>
</feature>
<organism evidence="5 6">
    <name type="scientific">Thermovibrio guaymasensis</name>
    <dbReference type="NCBI Taxonomy" id="240167"/>
    <lineage>
        <taxon>Bacteria</taxon>
        <taxon>Pseudomonadati</taxon>
        <taxon>Aquificota</taxon>
        <taxon>Aquificia</taxon>
        <taxon>Desulfurobacteriales</taxon>
        <taxon>Desulfurobacteriaceae</taxon>
        <taxon>Thermovibrio</taxon>
    </lineage>
</organism>
<dbReference type="Pfam" id="PF03477">
    <property type="entry name" value="ATP-cone"/>
    <property type="match status" value="2"/>
</dbReference>
<dbReference type="GO" id="GO:0005524">
    <property type="term" value="F:ATP binding"/>
    <property type="evidence" value="ECO:0007669"/>
    <property type="project" value="UniProtKB-UniRule"/>
</dbReference>
<evidence type="ECO:0000256" key="3">
    <source>
        <dbReference type="PROSITE-ProRule" id="PRU00492"/>
    </source>
</evidence>